<dbReference type="AlphaFoldDB" id="A0AB40AUD0"/>
<keyword evidence="1" id="KW-0677">Repeat</keyword>
<gene>
    <name evidence="4" type="primary">LOC120254418</name>
</gene>
<evidence type="ECO:0000259" key="2">
    <source>
        <dbReference type="Pfam" id="PF23598"/>
    </source>
</evidence>
<protein>
    <submittedName>
        <fullName evidence="4">Disease resistance protein RPS2-like</fullName>
    </submittedName>
</protein>
<feature type="domain" description="Disease resistance R13L4/SHOC-2-like LRR" evidence="2">
    <location>
        <begin position="17"/>
        <end position="183"/>
    </location>
</feature>
<dbReference type="GeneID" id="120254418"/>
<evidence type="ECO:0000313" key="3">
    <source>
        <dbReference type="Proteomes" id="UP001515500"/>
    </source>
</evidence>
<reference evidence="4" key="1">
    <citation type="submission" date="2025-08" db="UniProtKB">
        <authorList>
            <consortium name="RefSeq"/>
        </authorList>
    </citation>
    <scope>IDENTIFICATION</scope>
</reference>
<dbReference type="RefSeq" id="XP_039118467.1">
    <property type="nucleotide sequence ID" value="XM_039262533.1"/>
</dbReference>
<dbReference type="InterPro" id="IPR032675">
    <property type="entry name" value="LRR_dom_sf"/>
</dbReference>
<dbReference type="SUPFAM" id="SSF52058">
    <property type="entry name" value="L domain-like"/>
    <property type="match status" value="1"/>
</dbReference>
<keyword evidence="3" id="KW-1185">Reference proteome</keyword>
<dbReference type="PANTHER" id="PTHR47186">
    <property type="entry name" value="LEUCINE-RICH REPEAT-CONTAINING PROTEIN 57"/>
    <property type="match status" value="1"/>
</dbReference>
<dbReference type="Pfam" id="PF23598">
    <property type="entry name" value="LRR_14"/>
    <property type="match status" value="1"/>
</dbReference>
<sequence>MKYSSYLTKIPEGFFQQMPNLTYLDLSHTGIKELPKDIHCLVNLQYLNISNTNISSLQMELVCLKKLQYLICRNLKGLGKVEDGLISRLQKLEVIDLYPYGWAEPEELKSLKKHVLKAIGMRVVSQEVLQQLSCLPTTRLYIKNLDNMIYLSFDTLSCKDDGFLQEIKIKSCPQLEQIVMKGRETHLNKLKISNVEKLQNIIWRDLPPPEFFHVLKWLSLSRCNLDNLAWVLHLPCLSYLKIIDCAEIETLFYIEERVNKFGVAQHSHYIEITSYLLLATIKNDEH</sequence>
<dbReference type="PROSITE" id="PS51450">
    <property type="entry name" value="LRR"/>
    <property type="match status" value="1"/>
</dbReference>
<dbReference type="Gene3D" id="3.80.10.10">
    <property type="entry name" value="Ribonuclease Inhibitor"/>
    <property type="match status" value="2"/>
</dbReference>
<accession>A0AB40AUD0</accession>
<dbReference type="InterPro" id="IPR055414">
    <property type="entry name" value="LRR_R13L4/SHOC2-like"/>
</dbReference>
<evidence type="ECO:0000256" key="1">
    <source>
        <dbReference type="ARBA" id="ARBA00022737"/>
    </source>
</evidence>
<proteinExistence type="predicted"/>
<evidence type="ECO:0000313" key="4">
    <source>
        <dbReference type="RefSeq" id="XP_039118467.1"/>
    </source>
</evidence>
<dbReference type="PANTHER" id="PTHR47186:SF52">
    <property type="entry name" value="BNAC05G11800D PROTEIN"/>
    <property type="match status" value="1"/>
</dbReference>
<name>A0AB40AUD0_DIOCR</name>
<dbReference type="InterPro" id="IPR001611">
    <property type="entry name" value="Leu-rich_rpt"/>
</dbReference>
<organism evidence="3 4">
    <name type="scientific">Dioscorea cayennensis subsp. rotundata</name>
    <name type="common">White Guinea yam</name>
    <name type="synonym">Dioscorea rotundata</name>
    <dbReference type="NCBI Taxonomy" id="55577"/>
    <lineage>
        <taxon>Eukaryota</taxon>
        <taxon>Viridiplantae</taxon>
        <taxon>Streptophyta</taxon>
        <taxon>Embryophyta</taxon>
        <taxon>Tracheophyta</taxon>
        <taxon>Spermatophyta</taxon>
        <taxon>Magnoliopsida</taxon>
        <taxon>Liliopsida</taxon>
        <taxon>Dioscoreales</taxon>
        <taxon>Dioscoreaceae</taxon>
        <taxon>Dioscorea</taxon>
    </lineage>
</organism>
<dbReference type="Proteomes" id="UP001515500">
    <property type="component" value="Unplaced"/>
</dbReference>